<geneLocation type="plasmid" evidence="1">
    <name>pR1CP1</name>
</geneLocation>
<dbReference type="EMBL" id="CP009112">
    <property type="protein sequence ID" value="ANS32323.1"/>
    <property type="molecule type" value="Genomic_DNA"/>
</dbReference>
<name>A0A1B1KI79_RHOOP</name>
<accession>A0A1B1KI79</accession>
<keyword evidence="1" id="KW-0614">Plasmid</keyword>
<dbReference type="EMBL" id="CP009112">
    <property type="protein sequence ID" value="ANS32415.1"/>
    <property type="molecule type" value="Genomic_DNA"/>
</dbReference>
<organism evidence="1 3">
    <name type="scientific">Rhodococcus opacus</name>
    <name type="common">Nocardia opaca</name>
    <dbReference type="NCBI Taxonomy" id="37919"/>
    <lineage>
        <taxon>Bacteria</taxon>
        <taxon>Bacillati</taxon>
        <taxon>Actinomycetota</taxon>
        <taxon>Actinomycetes</taxon>
        <taxon>Mycobacteriales</taxon>
        <taxon>Nocardiaceae</taxon>
        <taxon>Rhodococcus</taxon>
    </lineage>
</organism>
<geneLocation type="plasmid" evidence="3">
    <name>pr1cp1</name>
</geneLocation>
<dbReference type="Proteomes" id="UP000186108">
    <property type="component" value="Plasmid pR1CP1"/>
</dbReference>
<protein>
    <submittedName>
        <fullName evidence="1">Uncharacterized protein</fullName>
    </submittedName>
</protein>
<sequence>MLHEVVAWRSQYTAKIMKHYVRALRSAAFDGAIGICWDNADAGNL</sequence>
<evidence type="ECO:0000313" key="1">
    <source>
        <dbReference type="EMBL" id="ANS32323.1"/>
    </source>
</evidence>
<evidence type="ECO:0000313" key="2">
    <source>
        <dbReference type="EMBL" id="ANS32415.1"/>
    </source>
</evidence>
<dbReference type="AlphaFoldDB" id="A0A1B1KI79"/>
<evidence type="ECO:0000313" key="3">
    <source>
        <dbReference type="Proteomes" id="UP000186108"/>
    </source>
</evidence>
<proteinExistence type="predicted"/>
<reference evidence="1 3" key="1">
    <citation type="submission" date="2014-07" db="EMBL/GenBank/DDBJ databases">
        <authorList>
            <person name="Zhang J.E."/>
            <person name="Yang H."/>
            <person name="Guo J."/>
            <person name="Deng Z."/>
            <person name="Luo H."/>
            <person name="Luo M."/>
            <person name="Zhao B."/>
        </authorList>
    </citation>
    <scope>NUCLEOTIDE SEQUENCE [LARGE SCALE GENOMIC DNA]</scope>
    <source>
        <strain evidence="1 3">1CP</strain>
        <plasmid evidence="3">Plasmid pr1cp1</plasmid>
        <plasmid evidence="1">pR1CP1</plasmid>
    </source>
</reference>
<gene>
    <name evidence="1" type="ORF">R1CP_38650</name>
    <name evidence="2" type="ORF">R1CP_39155</name>
</gene>